<evidence type="ECO:0000256" key="1">
    <source>
        <dbReference type="ARBA" id="ARBA00022690"/>
    </source>
</evidence>
<dbReference type="CDD" id="cd01450">
    <property type="entry name" value="vWFA_subfamily_ECM"/>
    <property type="match status" value="1"/>
</dbReference>
<dbReference type="SUPFAM" id="SSF53300">
    <property type="entry name" value="vWA-like"/>
    <property type="match status" value="2"/>
</dbReference>
<dbReference type="Gene3D" id="3.40.50.410">
    <property type="entry name" value="von Willebrand factor, type A domain"/>
    <property type="match status" value="2"/>
</dbReference>
<dbReference type="InterPro" id="IPR050525">
    <property type="entry name" value="ECM_Assembly_Org"/>
</dbReference>
<dbReference type="PANTHER" id="PTHR24020">
    <property type="entry name" value="COLLAGEN ALPHA"/>
    <property type="match status" value="1"/>
</dbReference>
<dbReference type="SMART" id="SM00327">
    <property type="entry name" value="VWA"/>
    <property type="match status" value="2"/>
</dbReference>
<dbReference type="InterPro" id="IPR002035">
    <property type="entry name" value="VWF_A"/>
</dbReference>
<sequence>ACPVQQPTGCCPQGQPCSLEVAFIVDSSESAKTFLFEKQKAFVLGFSTQLAALKVTGWTLEMRMAALQYSSYVSVEQRFSAWKDLDSFHSSVNAMSYIGHGTDTTYAITNASQMLVHETPPHSVRLVLLMTDGVDHPRNPDVIAAAAEAKDHGIKFFTVGLSDIAEQNQNKAKLRAVASAPAKQFVHSLLDVKLSEKLLKEMVSTGFNEKILMSCQVTISISHTLVFVIDSSESVGPDNFNLIKDFVSAVIDRVSVKPDVTRVGVVLYSHINTVVYGLGPGTPEQIKSVVRSMVYMGEGTFTGSAIKEATKVFETARPGVRKVAMVVTDGQADKRDLVSLENAVTEAKQSDIEMFVVGVLNQSDPLYEEFRKELEFMASDPDSEHVYLIDEFTKLPGFF</sequence>
<accession>A0A3P8V1B4</accession>
<reference evidence="5" key="2">
    <citation type="submission" date="2025-08" db="UniProtKB">
        <authorList>
            <consortium name="Ensembl"/>
        </authorList>
    </citation>
    <scope>IDENTIFICATION</scope>
</reference>
<dbReference type="PRINTS" id="PR00453">
    <property type="entry name" value="VWFADOMAIN"/>
</dbReference>
<feature type="domain" description="VWFA" evidence="4">
    <location>
        <begin position="224"/>
        <end position="399"/>
    </location>
</feature>
<keyword evidence="3" id="KW-1015">Disulfide bond</keyword>
<dbReference type="OMA" id="FFIWASA"/>
<evidence type="ECO:0000256" key="3">
    <source>
        <dbReference type="ARBA" id="ARBA00023157"/>
    </source>
</evidence>
<dbReference type="InParanoid" id="A0A3P8V1B4"/>
<dbReference type="Ensembl" id="ENSCSET00000006334.1">
    <property type="protein sequence ID" value="ENSCSEP00000006265.1"/>
    <property type="gene ID" value="ENSCSEG00000004047.1"/>
</dbReference>
<dbReference type="CDD" id="cd01472">
    <property type="entry name" value="vWA_collagen"/>
    <property type="match status" value="1"/>
</dbReference>
<organism evidence="5 6">
    <name type="scientific">Cynoglossus semilaevis</name>
    <name type="common">Tongue sole</name>
    <dbReference type="NCBI Taxonomy" id="244447"/>
    <lineage>
        <taxon>Eukaryota</taxon>
        <taxon>Metazoa</taxon>
        <taxon>Chordata</taxon>
        <taxon>Craniata</taxon>
        <taxon>Vertebrata</taxon>
        <taxon>Euteleostomi</taxon>
        <taxon>Actinopterygii</taxon>
        <taxon>Neopterygii</taxon>
        <taxon>Teleostei</taxon>
        <taxon>Neoteleostei</taxon>
        <taxon>Acanthomorphata</taxon>
        <taxon>Carangaria</taxon>
        <taxon>Pleuronectiformes</taxon>
        <taxon>Pleuronectoidei</taxon>
        <taxon>Cynoglossidae</taxon>
        <taxon>Cynoglossinae</taxon>
        <taxon>Cynoglossus</taxon>
    </lineage>
</organism>
<evidence type="ECO:0000259" key="4">
    <source>
        <dbReference type="PROSITE" id="PS50234"/>
    </source>
</evidence>
<dbReference type="Proteomes" id="UP000265120">
    <property type="component" value="Chromosome 13"/>
</dbReference>
<dbReference type="InterPro" id="IPR036465">
    <property type="entry name" value="vWFA_dom_sf"/>
</dbReference>
<keyword evidence="1" id="KW-0646">Protease inhibitor</keyword>
<keyword evidence="2" id="KW-0722">Serine protease inhibitor</keyword>
<dbReference type="Pfam" id="PF00092">
    <property type="entry name" value="VWA"/>
    <property type="match status" value="2"/>
</dbReference>
<dbReference type="GeneTree" id="ENSGT00940000163195"/>
<keyword evidence="6" id="KW-1185">Reference proteome</keyword>
<dbReference type="STRING" id="244447.ENSCSEP00000006265"/>
<reference evidence="5 6" key="1">
    <citation type="journal article" date="2014" name="Nat. Genet.">
        <title>Whole-genome sequence of a flatfish provides insights into ZW sex chromosome evolution and adaptation to a benthic lifestyle.</title>
        <authorList>
            <person name="Chen S."/>
            <person name="Zhang G."/>
            <person name="Shao C."/>
            <person name="Huang Q."/>
            <person name="Liu G."/>
            <person name="Zhang P."/>
            <person name="Song W."/>
            <person name="An N."/>
            <person name="Chalopin D."/>
            <person name="Volff J.N."/>
            <person name="Hong Y."/>
            <person name="Li Q."/>
            <person name="Sha Z."/>
            <person name="Zhou H."/>
            <person name="Xie M."/>
            <person name="Yu Q."/>
            <person name="Liu Y."/>
            <person name="Xiang H."/>
            <person name="Wang N."/>
            <person name="Wu K."/>
            <person name="Yang C."/>
            <person name="Zhou Q."/>
            <person name="Liao X."/>
            <person name="Yang L."/>
            <person name="Hu Q."/>
            <person name="Zhang J."/>
            <person name="Meng L."/>
            <person name="Jin L."/>
            <person name="Tian Y."/>
            <person name="Lian J."/>
            <person name="Yang J."/>
            <person name="Miao G."/>
            <person name="Liu S."/>
            <person name="Liang Z."/>
            <person name="Yan F."/>
            <person name="Li Y."/>
            <person name="Sun B."/>
            <person name="Zhang H."/>
            <person name="Zhang J."/>
            <person name="Zhu Y."/>
            <person name="Du M."/>
            <person name="Zhao Y."/>
            <person name="Schartl M."/>
            <person name="Tang Q."/>
            <person name="Wang J."/>
        </authorList>
    </citation>
    <scope>NUCLEOTIDE SEQUENCE</scope>
</reference>
<evidence type="ECO:0000313" key="5">
    <source>
        <dbReference type="Ensembl" id="ENSCSEP00000006265.1"/>
    </source>
</evidence>
<proteinExistence type="predicted"/>
<protein>
    <recommendedName>
        <fullName evidence="4">VWFA domain-containing protein</fullName>
    </recommendedName>
</protein>
<dbReference type="PANTHER" id="PTHR24020:SF87">
    <property type="entry name" value="COLLAGEN ALPHA-1(VI) CHAIN-LIKE"/>
    <property type="match status" value="1"/>
</dbReference>
<dbReference type="AlphaFoldDB" id="A0A3P8V1B4"/>
<feature type="domain" description="VWFA" evidence="4">
    <location>
        <begin position="20"/>
        <end position="211"/>
    </location>
</feature>
<dbReference type="GO" id="GO:0004867">
    <property type="term" value="F:serine-type endopeptidase inhibitor activity"/>
    <property type="evidence" value="ECO:0007669"/>
    <property type="project" value="UniProtKB-KW"/>
</dbReference>
<name>A0A3P8V1B4_CYNSE</name>
<evidence type="ECO:0000256" key="2">
    <source>
        <dbReference type="ARBA" id="ARBA00022900"/>
    </source>
</evidence>
<dbReference type="PROSITE" id="PS50234">
    <property type="entry name" value="VWFA"/>
    <property type="match status" value="2"/>
</dbReference>
<dbReference type="FunFam" id="3.40.50.410:FF:000051">
    <property type="entry name" value="Collagen type XXVIII alpha 1 chain"/>
    <property type="match status" value="1"/>
</dbReference>
<evidence type="ECO:0000313" key="6">
    <source>
        <dbReference type="Proteomes" id="UP000265120"/>
    </source>
</evidence>
<reference evidence="5" key="3">
    <citation type="submission" date="2025-09" db="UniProtKB">
        <authorList>
            <consortium name="Ensembl"/>
        </authorList>
    </citation>
    <scope>IDENTIFICATION</scope>
</reference>